<dbReference type="EMBL" id="BRZA01000002">
    <property type="protein sequence ID" value="GLC88708.1"/>
    <property type="molecule type" value="Genomic_DNA"/>
</dbReference>
<evidence type="ECO:0000313" key="1">
    <source>
        <dbReference type="EMBL" id="GLC88708.1"/>
    </source>
</evidence>
<accession>A0ABQ5NK22</accession>
<gene>
    <name evidence="1" type="ORF">LYSBPC_18350</name>
</gene>
<sequence length="131" mass="15253">MWIAPKLDWSSSDFYNFEDLNRVENNTEVIADFVRYFIAGPPLNTVYNRDMKHIDFADSLNRIESNQHLLRQRLTPAGWLPNKLDWKANDAFSYIDAHRLEHNLNLLYLHYRGNVDAVPICGAYIVGEGLI</sequence>
<organism evidence="1 2">
    <name type="scientific">Lysinibacillus piscis</name>
    <dbReference type="NCBI Taxonomy" id="2518931"/>
    <lineage>
        <taxon>Bacteria</taxon>
        <taxon>Bacillati</taxon>
        <taxon>Bacillota</taxon>
        <taxon>Bacilli</taxon>
        <taxon>Bacillales</taxon>
        <taxon>Bacillaceae</taxon>
        <taxon>Lysinibacillus</taxon>
    </lineage>
</organism>
<keyword evidence="2" id="KW-1185">Reference proteome</keyword>
<name>A0ABQ5NK22_9BACI</name>
<proteinExistence type="predicted"/>
<dbReference type="Proteomes" id="UP001065593">
    <property type="component" value="Unassembled WGS sequence"/>
</dbReference>
<comment type="caution">
    <text evidence="1">The sequence shown here is derived from an EMBL/GenBank/DDBJ whole genome shotgun (WGS) entry which is preliminary data.</text>
</comment>
<evidence type="ECO:0000313" key="2">
    <source>
        <dbReference type="Proteomes" id="UP001065593"/>
    </source>
</evidence>
<protein>
    <submittedName>
        <fullName evidence="1">Uncharacterized protein</fullName>
    </submittedName>
</protein>
<reference evidence="1" key="1">
    <citation type="submission" date="2022-08" db="EMBL/GenBank/DDBJ databases">
        <title>Draft genome sequence of Lysinibacillus sp. strain KH24.</title>
        <authorList>
            <person name="Kanbe H."/>
            <person name="Itoh H."/>
        </authorList>
    </citation>
    <scope>NUCLEOTIDE SEQUENCE</scope>
    <source>
        <strain evidence="1">KH24</strain>
    </source>
</reference>